<dbReference type="EMBL" id="JAPTYD010000036">
    <property type="protein sequence ID" value="MCZ0963393.1"/>
    <property type="molecule type" value="Genomic_DNA"/>
</dbReference>
<dbReference type="SUPFAM" id="SSF51679">
    <property type="entry name" value="Bacterial luciferase-like"/>
    <property type="match status" value="1"/>
</dbReference>
<comment type="caution">
    <text evidence="2">The sequence shown here is derived from an EMBL/GenBank/DDBJ whole genome shotgun (WGS) entry which is preliminary data.</text>
</comment>
<sequence>MDKLVPVLQRAGRFRTDYEGQTLRDHLGLPQFVDPRDQDQLRTGTEA</sequence>
<dbReference type="Proteomes" id="UP001149822">
    <property type="component" value="Unassembled WGS sequence"/>
</dbReference>
<proteinExistence type="predicted"/>
<evidence type="ECO:0000313" key="2">
    <source>
        <dbReference type="EMBL" id="MCZ0963393.1"/>
    </source>
</evidence>
<dbReference type="InterPro" id="IPR036661">
    <property type="entry name" value="Luciferase-like_sf"/>
</dbReference>
<keyword evidence="3" id="KW-1185">Reference proteome</keyword>
<organism evidence="2 3">
    <name type="scientific">Paracoccus benzoatiresistens</name>
    <dbReference type="NCBI Taxonomy" id="2997341"/>
    <lineage>
        <taxon>Bacteria</taxon>
        <taxon>Pseudomonadati</taxon>
        <taxon>Pseudomonadota</taxon>
        <taxon>Alphaproteobacteria</taxon>
        <taxon>Rhodobacterales</taxon>
        <taxon>Paracoccaceae</taxon>
        <taxon>Paracoccus</taxon>
    </lineage>
</organism>
<feature type="region of interest" description="Disordered" evidence="1">
    <location>
        <begin position="26"/>
        <end position="47"/>
    </location>
</feature>
<dbReference type="RefSeq" id="WP_268943470.1">
    <property type="nucleotide sequence ID" value="NZ_JAPTYD010000036.1"/>
</dbReference>
<reference evidence="2" key="1">
    <citation type="submission" date="2022-12" db="EMBL/GenBank/DDBJ databases">
        <title>Paracoccus sp. EF6 isolated from a lake water.</title>
        <authorList>
            <person name="Liu H."/>
        </authorList>
    </citation>
    <scope>NUCLEOTIDE SEQUENCE</scope>
    <source>
        <strain evidence="2">EF6</strain>
    </source>
</reference>
<evidence type="ECO:0000256" key="1">
    <source>
        <dbReference type="SAM" id="MobiDB-lite"/>
    </source>
</evidence>
<dbReference type="Gene3D" id="3.20.20.30">
    <property type="entry name" value="Luciferase-like domain"/>
    <property type="match status" value="1"/>
</dbReference>
<protein>
    <submittedName>
        <fullName evidence="2">Uncharacterized protein</fullName>
    </submittedName>
</protein>
<name>A0ABT4J8E1_9RHOB</name>
<accession>A0ABT4J8E1</accession>
<gene>
    <name evidence="2" type="ORF">OU682_17440</name>
</gene>
<evidence type="ECO:0000313" key="3">
    <source>
        <dbReference type="Proteomes" id="UP001149822"/>
    </source>
</evidence>